<dbReference type="InterPro" id="IPR025948">
    <property type="entry name" value="HTH-like_dom"/>
</dbReference>
<proteinExistence type="predicted"/>
<dbReference type="EMBL" id="CP043661">
    <property type="protein sequence ID" value="QNE23147.1"/>
    <property type="molecule type" value="Genomic_DNA"/>
</dbReference>
<dbReference type="RefSeq" id="WP_185448958.1">
    <property type="nucleotide sequence ID" value="NZ_CP043661.1"/>
</dbReference>
<evidence type="ECO:0000313" key="7">
    <source>
        <dbReference type="Proteomes" id="UP000515563"/>
    </source>
</evidence>
<dbReference type="GO" id="GO:0003677">
    <property type="term" value="F:DNA binding"/>
    <property type="evidence" value="ECO:0007669"/>
    <property type="project" value="InterPro"/>
</dbReference>
<dbReference type="KEGG" id="kqi:F1D05_25555"/>
<dbReference type="GO" id="GO:0006313">
    <property type="term" value="P:DNA transposition"/>
    <property type="evidence" value="ECO:0007669"/>
    <property type="project" value="InterPro"/>
</dbReference>
<dbReference type="Pfam" id="PF01527">
    <property type="entry name" value="HTH_Tnp_1"/>
    <property type="match status" value="1"/>
</dbReference>
<dbReference type="GO" id="GO:0015074">
    <property type="term" value="P:DNA integration"/>
    <property type="evidence" value="ECO:0007669"/>
    <property type="project" value="InterPro"/>
</dbReference>
<feature type="coiled-coil region" evidence="2">
    <location>
        <begin position="82"/>
        <end position="111"/>
    </location>
</feature>
<dbReference type="NCBIfam" id="NF033516">
    <property type="entry name" value="transpos_IS3"/>
    <property type="match status" value="1"/>
</dbReference>
<name>A0A7G6XA82_9ACTN</name>
<gene>
    <name evidence="5" type="ORF">F1D05_02805</name>
    <name evidence="6" type="ORF">F1D05_25555</name>
</gene>
<evidence type="ECO:0000256" key="3">
    <source>
        <dbReference type="SAM" id="MobiDB-lite"/>
    </source>
</evidence>
<dbReference type="KEGG" id="kqi:F1D05_02805"/>
<dbReference type="Pfam" id="PF13276">
    <property type="entry name" value="HTH_21"/>
    <property type="match status" value="1"/>
</dbReference>
<evidence type="ECO:0000313" key="6">
    <source>
        <dbReference type="EMBL" id="QNE23147.1"/>
    </source>
</evidence>
<dbReference type="InterPro" id="IPR036397">
    <property type="entry name" value="RNaseH_sf"/>
</dbReference>
<dbReference type="Pfam" id="PF00665">
    <property type="entry name" value="rve"/>
    <property type="match status" value="1"/>
</dbReference>
<evidence type="ECO:0000256" key="2">
    <source>
        <dbReference type="SAM" id="Coils"/>
    </source>
</evidence>
<feature type="region of interest" description="Disordered" evidence="3">
    <location>
        <begin position="53"/>
        <end position="80"/>
    </location>
</feature>
<dbReference type="PANTHER" id="PTHR46889:SF4">
    <property type="entry name" value="TRANSPOSASE INSO FOR INSERTION SEQUENCE ELEMENT IS911B-RELATED"/>
    <property type="match status" value="1"/>
</dbReference>
<dbReference type="InterPro" id="IPR048020">
    <property type="entry name" value="Transpos_IS3"/>
</dbReference>
<reference evidence="7" key="1">
    <citation type="submission" date="2019-09" db="EMBL/GenBank/DDBJ databases">
        <title>Antimicrobial potential of Antarctic Bacteria.</title>
        <authorList>
            <person name="Benaud N."/>
            <person name="Edwards R.J."/>
            <person name="Ferrari B.C."/>
        </authorList>
    </citation>
    <scope>NUCLEOTIDE SEQUENCE [LARGE SCALE GENOMIC DNA]</scope>
    <source>
        <strain evidence="7">SPB151</strain>
    </source>
</reference>
<sequence length="423" mass="47255">MARKNYSEEFRRQAVDLYESTPGATLRGIAADLGVERATLARWVDLYGTDKKTTADGSTISSSSRPRRRETPTGAGPESPEARIARLEAENAQLRAEQAKLTTEREILRQAAKYFGRGDELVNRFQFVADHSTTSCLGWGVKRLCMLVDIERSSYYAWLKAAPARAERAEADAALAVRIRAVHDDDKTQGAPRITAELNDGADAGERVNHKRVARVMREHGIAGYRRRRKVRTTIPEPADQKVPDLLKRDFTADAPNQRYVGDITYLPLADGNNLYLATVIDCYSRRLAGWAVADHMRTELVEDALKAAELTRGSLAGSVFHSDHGSVYTSKDYANLCNALGVTQSMGAVGTSADNALAESFNATLKREVLQDHNSWPDEATCRREVFRWVTRYNTRRRHSWCRYHSPNTYETLYPATLPSAA</sequence>
<dbReference type="GO" id="GO:0004803">
    <property type="term" value="F:transposase activity"/>
    <property type="evidence" value="ECO:0007669"/>
    <property type="project" value="InterPro"/>
</dbReference>
<dbReference type="EMBL" id="CP043661">
    <property type="protein sequence ID" value="QNE22740.1"/>
    <property type="molecule type" value="Genomic_DNA"/>
</dbReference>
<keyword evidence="2" id="KW-0175">Coiled coil</keyword>
<reference evidence="6 7" key="2">
    <citation type="journal article" date="2020" name="Microbiol. Resour. Announc.">
        <title>Antarctic desert soil bacteria exhibit high novel natural product potential, evaluated through long-read genome sequencing and comparative genomics.</title>
        <authorList>
            <person name="Benaud N."/>
            <person name="Edwards R.J."/>
            <person name="Amos T.G."/>
            <person name="D'Agostino P.M."/>
            <person name="Gutierrez-Chavez C."/>
            <person name="Montgomery K."/>
            <person name="Nicetic I."/>
            <person name="Ferrari B.C."/>
        </authorList>
    </citation>
    <scope>NUCLEOTIDE SEQUENCE [LARGE SCALE GENOMIC DNA]</scope>
    <source>
        <strain evidence="6 7">SPB151</strain>
    </source>
</reference>
<dbReference type="InterPro" id="IPR050900">
    <property type="entry name" value="Transposase_IS3/IS150/IS904"/>
</dbReference>
<feature type="domain" description="Integrase catalytic" evidence="4">
    <location>
        <begin position="252"/>
        <end position="416"/>
    </location>
</feature>
<dbReference type="SUPFAM" id="SSF53098">
    <property type="entry name" value="Ribonuclease H-like"/>
    <property type="match status" value="1"/>
</dbReference>
<accession>A0A7G6XA82</accession>
<dbReference type="SUPFAM" id="SSF46689">
    <property type="entry name" value="Homeodomain-like"/>
    <property type="match status" value="1"/>
</dbReference>
<dbReference type="PANTHER" id="PTHR46889">
    <property type="entry name" value="TRANSPOSASE INSF FOR INSERTION SEQUENCE IS3B-RELATED"/>
    <property type="match status" value="1"/>
</dbReference>
<dbReference type="Proteomes" id="UP000515563">
    <property type="component" value="Chromosome"/>
</dbReference>
<evidence type="ECO:0000259" key="4">
    <source>
        <dbReference type="PROSITE" id="PS50994"/>
    </source>
</evidence>
<dbReference type="PROSITE" id="PS50994">
    <property type="entry name" value="INTEGRASE"/>
    <property type="match status" value="1"/>
</dbReference>
<organism evidence="6 7">
    <name type="scientific">Kribbella qitaiheensis</name>
    <dbReference type="NCBI Taxonomy" id="1544730"/>
    <lineage>
        <taxon>Bacteria</taxon>
        <taxon>Bacillati</taxon>
        <taxon>Actinomycetota</taxon>
        <taxon>Actinomycetes</taxon>
        <taxon>Propionibacteriales</taxon>
        <taxon>Kribbellaceae</taxon>
        <taxon>Kribbella</taxon>
    </lineage>
</organism>
<dbReference type="InterPro" id="IPR002514">
    <property type="entry name" value="Transposase_8"/>
</dbReference>
<dbReference type="InterPro" id="IPR001584">
    <property type="entry name" value="Integrase_cat-core"/>
</dbReference>
<dbReference type="Gene3D" id="3.30.420.10">
    <property type="entry name" value="Ribonuclease H-like superfamily/Ribonuclease H"/>
    <property type="match status" value="1"/>
</dbReference>
<dbReference type="InterPro" id="IPR012337">
    <property type="entry name" value="RNaseH-like_sf"/>
</dbReference>
<evidence type="ECO:0000256" key="1">
    <source>
        <dbReference type="ARBA" id="ARBA00002286"/>
    </source>
</evidence>
<keyword evidence="7" id="KW-1185">Reference proteome</keyword>
<dbReference type="AlphaFoldDB" id="A0A7G6XA82"/>
<protein>
    <submittedName>
        <fullName evidence="6">IS3 family transposase</fullName>
    </submittedName>
</protein>
<comment type="function">
    <text evidence="1">Involved in the transposition of the insertion sequence.</text>
</comment>
<dbReference type="InterPro" id="IPR009057">
    <property type="entry name" value="Homeodomain-like_sf"/>
</dbReference>
<evidence type="ECO:0000313" key="5">
    <source>
        <dbReference type="EMBL" id="QNE22740.1"/>
    </source>
</evidence>
<dbReference type="Gene3D" id="1.10.10.60">
    <property type="entry name" value="Homeodomain-like"/>
    <property type="match status" value="1"/>
</dbReference>